<dbReference type="OrthoDB" id="10257314at2759"/>
<evidence type="ECO:0000259" key="3">
    <source>
        <dbReference type="Pfam" id="PF23395"/>
    </source>
</evidence>
<feature type="region of interest" description="Disordered" evidence="1">
    <location>
        <begin position="649"/>
        <end position="668"/>
    </location>
</feature>
<dbReference type="InterPro" id="IPR057559">
    <property type="entry name" value="SAM_6"/>
</dbReference>
<evidence type="ECO:0000313" key="5">
    <source>
        <dbReference type="Proteomes" id="UP000672032"/>
    </source>
</evidence>
<feature type="domain" description="DUF7102" evidence="2">
    <location>
        <begin position="696"/>
        <end position="863"/>
    </location>
</feature>
<dbReference type="Pfam" id="PF23395">
    <property type="entry name" value="SAM_6"/>
    <property type="match status" value="1"/>
</dbReference>
<feature type="domain" description="SAM-like" evidence="3">
    <location>
        <begin position="874"/>
        <end position="957"/>
    </location>
</feature>
<accession>A0A8A3PH08</accession>
<gene>
    <name evidence="4" type="ORF">DSL72_006181</name>
</gene>
<protein>
    <submittedName>
        <fullName evidence="4">Uncharacterized protein</fullName>
    </submittedName>
</protein>
<dbReference type="EMBL" id="CP063408">
    <property type="protein sequence ID" value="QSZ34587.1"/>
    <property type="molecule type" value="Genomic_DNA"/>
</dbReference>
<proteinExistence type="predicted"/>
<reference evidence="4" key="1">
    <citation type="submission" date="2020-10" db="EMBL/GenBank/DDBJ databases">
        <title>Genome Sequence of Monilinia vaccinii-corymbosi Sheds Light on Mummy Berry Disease Infection of Blueberry and Mating Type.</title>
        <authorList>
            <person name="Yow A.G."/>
            <person name="Zhang Y."/>
            <person name="Bansal K."/>
            <person name="Eacker S.M."/>
            <person name="Sullivan S."/>
            <person name="Liachko I."/>
            <person name="Cubeta M.A."/>
            <person name="Rollins J.A."/>
            <person name="Ashrafi H."/>
        </authorList>
    </citation>
    <scope>NUCLEOTIDE SEQUENCE</scope>
    <source>
        <strain evidence="4">RL-1</strain>
    </source>
</reference>
<dbReference type="AlphaFoldDB" id="A0A8A3PH08"/>
<dbReference type="InterPro" id="IPR055528">
    <property type="entry name" value="DUF7102"/>
</dbReference>
<feature type="compositionally biased region" description="Basic and acidic residues" evidence="1">
    <location>
        <begin position="589"/>
        <end position="598"/>
    </location>
</feature>
<dbReference type="Proteomes" id="UP000672032">
    <property type="component" value="Chromosome 4"/>
</dbReference>
<sequence length="965" mass="108758">MDYAMGDSIDSQYAEEEEELAVLEFARSIGIARDHQLDDTSVDELLSMKDKLEPHFFLDLDHEHLPQFNVQAHINLDERLFVCKGAAQLLSSMAQNESRESIGESIGGLMDPFGNRGVKQMKVELPLLASDPESDFRGFARRDGFELLPQDIKLPLELLSVENNEGLEFPPEFYTFETEAFETITGEKIEVTRNSMVYLQMALKAKLTRDDEQDNWESVRTHSRKFSISNHVTPPLSPICAPEPDSPLTFLPSACEISLLSDPESLTSLDLKKIEDEVFKEDLPTPIRDRYTTRTMYSESGHQFVKPADICSPPECVNNFHPSSSSPLEKKRVLLADLKVEELLTPPRPPLEESQPRSVHFSHIVEELLLNSRPQSGFSEPVLETKFFEEAFGESEEQANHRVEQERLVDTRNRVEVPAMDFSIPMPRWMVTNFHSVNAVSSILQKNIEDVGIDRSEQWPGLKRLHAKLPWAPFKHDLGNIVDESLGDDETWESFVHGPSDEKVITSSDLTWKMEGLRILRQDEDDDGEDDELEMGYFPKEADDASSLLRKRKSEMEDVEHRQKQGRQNTSRTCGVTMQVSRPFITPDSRIDTSKHQDSIASITTKRARPSTEEQTSLLGGIFSAKDALNTFLEMRGAKKSKLIESAHFSTPNAPSPITPNQEPLSKEPQMQESPIHEAHSPLPLPIITPPEIPISIILSSSLLRNRPLIRALQSLLPSLKICERDFSAHNRTVWNPGSVIRSPVPSTLAYEADIIISPTTGLILTTLQHIKQKPLPGHKTAVPLRDRLEKVSARYENLIILAASPPTGLGDSDCLAWADFIGFTLTLQASVLVNYIPVDATNPEDQTMASYISTLIIQHVPPSSFPSTLELLDQESYWEIWLRRAGMNAYAAQAVIVQLKAPEPRAQPGDEGYEAEVQMIDERGPYGLALFVRMGARERMQRLGELVGKRMLERVGWTVDQIWE</sequence>
<keyword evidence="5" id="KW-1185">Reference proteome</keyword>
<organism evidence="4 5">
    <name type="scientific">Monilinia vaccinii-corymbosi</name>
    <dbReference type="NCBI Taxonomy" id="61207"/>
    <lineage>
        <taxon>Eukaryota</taxon>
        <taxon>Fungi</taxon>
        <taxon>Dikarya</taxon>
        <taxon>Ascomycota</taxon>
        <taxon>Pezizomycotina</taxon>
        <taxon>Leotiomycetes</taxon>
        <taxon>Helotiales</taxon>
        <taxon>Sclerotiniaceae</taxon>
        <taxon>Monilinia</taxon>
    </lineage>
</organism>
<evidence type="ECO:0000256" key="1">
    <source>
        <dbReference type="SAM" id="MobiDB-lite"/>
    </source>
</evidence>
<name>A0A8A3PH08_9HELO</name>
<feature type="region of interest" description="Disordered" evidence="1">
    <location>
        <begin position="586"/>
        <end position="615"/>
    </location>
</feature>
<dbReference type="Pfam" id="PF23394">
    <property type="entry name" value="DUF7102"/>
    <property type="match status" value="1"/>
</dbReference>
<evidence type="ECO:0000259" key="2">
    <source>
        <dbReference type="Pfam" id="PF23394"/>
    </source>
</evidence>
<evidence type="ECO:0000313" key="4">
    <source>
        <dbReference type="EMBL" id="QSZ34587.1"/>
    </source>
</evidence>
<feature type="compositionally biased region" description="Polar residues" evidence="1">
    <location>
        <begin position="659"/>
        <end position="668"/>
    </location>
</feature>